<proteinExistence type="predicted"/>
<sequence>MIHASILPITPSQVHLYTITPIIMRDIVAAGGKAGDWNNTKSESSRSKVRYQILPKNGAIATRITSAGSGGNVSVKGEDRTD</sequence>
<evidence type="ECO:0000313" key="2">
    <source>
        <dbReference type="Proteomes" id="UP000887013"/>
    </source>
</evidence>
<comment type="caution">
    <text evidence="1">The sequence shown here is derived from an EMBL/GenBank/DDBJ whole genome shotgun (WGS) entry which is preliminary data.</text>
</comment>
<organism evidence="1 2">
    <name type="scientific">Nephila pilipes</name>
    <name type="common">Giant wood spider</name>
    <name type="synonym">Nephila maculata</name>
    <dbReference type="NCBI Taxonomy" id="299642"/>
    <lineage>
        <taxon>Eukaryota</taxon>
        <taxon>Metazoa</taxon>
        <taxon>Ecdysozoa</taxon>
        <taxon>Arthropoda</taxon>
        <taxon>Chelicerata</taxon>
        <taxon>Arachnida</taxon>
        <taxon>Araneae</taxon>
        <taxon>Araneomorphae</taxon>
        <taxon>Entelegynae</taxon>
        <taxon>Araneoidea</taxon>
        <taxon>Nephilidae</taxon>
        <taxon>Nephila</taxon>
    </lineage>
</organism>
<dbReference type="EMBL" id="BMAW01020982">
    <property type="protein sequence ID" value="GFT70990.1"/>
    <property type="molecule type" value="Genomic_DNA"/>
</dbReference>
<dbReference type="Proteomes" id="UP000887013">
    <property type="component" value="Unassembled WGS sequence"/>
</dbReference>
<evidence type="ECO:0000313" key="1">
    <source>
        <dbReference type="EMBL" id="GFT70990.1"/>
    </source>
</evidence>
<protein>
    <submittedName>
        <fullName evidence="1">Uncharacterized protein</fullName>
    </submittedName>
</protein>
<gene>
    <name evidence="1" type="ORF">NPIL_467771</name>
</gene>
<reference evidence="1" key="1">
    <citation type="submission" date="2020-08" db="EMBL/GenBank/DDBJ databases">
        <title>Multicomponent nature underlies the extraordinary mechanical properties of spider dragline silk.</title>
        <authorList>
            <person name="Kono N."/>
            <person name="Nakamura H."/>
            <person name="Mori M."/>
            <person name="Yoshida Y."/>
            <person name="Ohtoshi R."/>
            <person name="Malay A.D."/>
            <person name="Moran D.A.P."/>
            <person name="Tomita M."/>
            <person name="Numata K."/>
            <person name="Arakawa K."/>
        </authorList>
    </citation>
    <scope>NUCLEOTIDE SEQUENCE</scope>
</reference>
<keyword evidence="2" id="KW-1185">Reference proteome</keyword>
<name>A0A8X6PJ07_NEPPI</name>
<dbReference type="AlphaFoldDB" id="A0A8X6PJ07"/>
<accession>A0A8X6PJ07</accession>